<dbReference type="EMBL" id="CP020559">
    <property type="protein sequence ID" value="ARE86191.1"/>
    <property type="molecule type" value="Genomic_DNA"/>
</dbReference>
<organism evidence="12 14">
    <name type="scientific">Clostridium formicaceticum</name>
    <dbReference type="NCBI Taxonomy" id="1497"/>
    <lineage>
        <taxon>Bacteria</taxon>
        <taxon>Bacillati</taxon>
        <taxon>Bacillota</taxon>
        <taxon>Clostridia</taxon>
        <taxon>Eubacteriales</taxon>
        <taxon>Clostridiaceae</taxon>
        <taxon>Clostridium</taxon>
    </lineage>
</organism>
<dbReference type="PROSITE" id="PS51733">
    <property type="entry name" value="BPL_LPL_CATALYTIC"/>
    <property type="match status" value="1"/>
</dbReference>
<comment type="catalytic activity">
    <reaction evidence="5 6">
        <text>octanoyl-[ACP] + L-lysyl-[protein] = N(6)-octanoyl-L-lysyl-[protein] + holo-[ACP] + H(+)</text>
        <dbReference type="Rhea" id="RHEA:17665"/>
        <dbReference type="Rhea" id="RHEA-COMP:9636"/>
        <dbReference type="Rhea" id="RHEA-COMP:9685"/>
        <dbReference type="Rhea" id="RHEA-COMP:9752"/>
        <dbReference type="Rhea" id="RHEA-COMP:9928"/>
        <dbReference type="ChEBI" id="CHEBI:15378"/>
        <dbReference type="ChEBI" id="CHEBI:29969"/>
        <dbReference type="ChEBI" id="CHEBI:64479"/>
        <dbReference type="ChEBI" id="CHEBI:78463"/>
        <dbReference type="ChEBI" id="CHEBI:78809"/>
        <dbReference type="EC" id="2.3.1.181"/>
    </reaction>
</comment>
<keyword evidence="5" id="KW-0963">Cytoplasm</keyword>
<dbReference type="InterPro" id="IPR020605">
    <property type="entry name" value="Octanoyltransferase_CS"/>
</dbReference>
<feature type="active site" description="Acyl-thioester intermediate" evidence="5 7">
    <location>
        <position position="175"/>
    </location>
</feature>
<feature type="binding site" evidence="5 8">
    <location>
        <begin position="77"/>
        <end position="84"/>
    </location>
    <ligand>
        <name>substrate</name>
    </ligand>
</feature>
<keyword evidence="2 5" id="KW-0808">Transferase</keyword>
<dbReference type="PANTHER" id="PTHR10993">
    <property type="entry name" value="OCTANOYLTRANSFERASE"/>
    <property type="match status" value="1"/>
</dbReference>
<dbReference type="AlphaFoldDB" id="A0AAC9WEX3"/>
<dbReference type="GO" id="GO:0009249">
    <property type="term" value="P:protein lipoylation"/>
    <property type="evidence" value="ECO:0007669"/>
    <property type="project" value="InterPro"/>
</dbReference>
<proteinExistence type="inferred from homology"/>
<comment type="similarity">
    <text evidence="5 6">Belongs to the LipB family.</text>
</comment>
<evidence type="ECO:0000259" key="10">
    <source>
        <dbReference type="PROSITE" id="PS51733"/>
    </source>
</evidence>
<dbReference type="KEGG" id="cfm:BJL90_08075"/>
<dbReference type="SUPFAM" id="SSF55681">
    <property type="entry name" value="Class II aaRS and biotin synthetases"/>
    <property type="match status" value="1"/>
</dbReference>
<comment type="miscellaneous">
    <text evidence="5">In the reaction, the free carboxyl group of octanoic acid is attached via an amide linkage to the epsilon-amino group of a specific lysine residue of lipoyl domains of lipoate-dependent enzymes.</text>
</comment>
<dbReference type="FunFam" id="3.30.930.10:FF:000035">
    <property type="entry name" value="Putative lipoyltransferase 2, mitochondrial"/>
    <property type="match status" value="1"/>
</dbReference>
<dbReference type="HAMAP" id="MF_00013">
    <property type="entry name" value="LipB"/>
    <property type="match status" value="1"/>
</dbReference>
<evidence type="ECO:0000313" key="14">
    <source>
        <dbReference type="Proteomes" id="UP000192478"/>
    </source>
</evidence>
<comment type="subcellular location">
    <subcellularLocation>
        <location evidence="5">Cytoplasm</location>
    </subcellularLocation>
</comment>
<evidence type="ECO:0000256" key="9">
    <source>
        <dbReference type="PIRSR" id="PIRSR016262-3"/>
    </source>
</evidence>
<keyword evidence="3 5" id="KW-0012">Acyltransferase</keyword>
<dbReference type="CDD" id="cd16444">
    <property type="entry name" value="LipB"/>
    <property type="match status" value="1"/>
</dbReference>
<feature type="binding site" evidence="5 8">
    <location>
        <begin position="157"/>
        <end position="159"/>
    </location>
    <ligand>
        <name>substrate</name>
    </ligand>
</feature>
<dbReference type="PROSITE" id="PS01313">
    <property type="entry name" value="LIPB"/>
    <property type="match status" value="1"/>
</dbReference>
<evidence type="ECO:0000256" key="5">
    <source>
        <dbReference type="HAMAP-Rule" id="MF_00013"/>
    </source>
</evidence>
<dbReference type="InterPro" id="IPR000544">
    <property type="entry name" value="Octanoyltransferase"/>
</dbReference>
<name>A0AAC9WEX3_9CLOT</name>
<dbReference type="Gene3D" id="3.30.930.10">
    <property type="entry name" value="Bira Bifunctional Protein, Domain 2"/>
    <property type="match status" value="1"/>
</dbReference>
<evidence type="ECO:0000256" key="1">
    <source>
        <dbReference type="ARBA" id="ARBA00004821"/>
    </source>
</evidence>
<dbReference type="PANTHER" id="PTHR10993:SF7">
    <property type="entry name" value="LIPOYLTRANSFERASE 2, MITOCHONDRIAL-RELATED"/>
    <property type="match status" value="1"/>
</dbReference>
<evidence type="ECO:0000313" key="12">
    <source>
        <dbReference type="EMBL" id="ARE86191.1"/>
    </source>
</evidence>
<evidence type="ECO:0000256" key="4">
    <source>
        <dbReference type="ARBA" id="ARBA00024732"/>
    </source>
</evidence>
<dbReference type="PIRSF" id="PIRSF016262">
    <property type="entry name" value="LPLase"/>
    <property type="match status" value="1"/>
</dbReference>
<dbReference type="Proteomes" id="UP000192478">
    <property type="component" value="Chromosome"/>
</dbReference>
<keyword evidence="13" id="KW-1185">Reference proteome</keyword>
<dbReference type="NCBIfam" id="TIGR00214">
    <property type="entry name" value="lipB"/>
    <property type="match status" value="1"/>
</dbReference>
<comment type="pathway">
    <text evidence="1 5 6">Protein modification; protein lipoylation via endogenous pathway; protein N(6)-(lipoyl)lysine from octanoyl-[acyl-carrier-protein]: step 1/2.</text>
</comment>
<reference evidence="12 14" key="2">
    <citation type="submission" date="2017-03" db="EMBL/GenBank/DDBJ databases">
        <title>Complete sequence of Clostridium formicaceticum DSM 92.</title>
        <authorList>
            <person name="Poehlein A."/>
            <person name="Karl M."/>
            <person name="Bengelsdorf F.R."/>
            <person name="Duerre P."/>
            <person name="Daniel R."/>
        </authorList>
    </citation>
    <scope>NUCLEOTIDE SEQUENCE [LARGE SCALE GENOMIC DNA]</scope>
    <source>
        <strain evidence="12 14">DSM 92</strain>
    </source>
</reference>
<feature type="binding site" evidence="5 8">
    <location>
        <begin position="144"/>
        <end position="146"/>
    </location>
    <ligand>
        <name>substrate</name>
    </ligand>
</feature>
<feature type="domain" description="BPL/LPL catalytic" evidence="10">
    <location>
        <begin position="32"/>
        <end position="213"/>
    </location>
</feature>
<dbReference type="InterPro" id="IPR004143">
    <property type="entry name" value="BPL_LPL_catalytic"/>
</dbReference>
<evidence type="ECO:0000313" key="11">
    <source>
        <dbReference type="EMBL" id="AOY75854.1"/>
    </source>
</evidence>
<dbReference type="GO" id="GO:0005737">
    <property type="term" value="C:cytoplasm"/>
    <property type="evidence" value="ECO:0007669"/>
    <property type="project" value="UniProtKB-SubCell"/>
</dbReference>
<protein>
    <recommendedName>
        <fullName evidence="5 6">Octanoyltransferase</fullName>
        <ecNumber evidence="5 6">2.3.1.181</ecNumber>
    </recommendedName>
    <alternativeName>
        <fullName evidence="5">Lipoate-protein ligase B</fullName>
    </alternativeName>
    <alternativeName>
        <fullName evidence="5">Lipoyl/octanoyl transferase</fullName>
    </alternativeName>
    <alternativeName>
        <fullName evidence="5">Octanoyl-[acyl-carrier-protein]-protein N-octanoyltransferase</fullName>
    </alternativeName>
</protein>
<reference evidence="11 13" key="1">
    <citation type="submission" date="2016-10" db="EMBL/GenBank/DDBJ databases">
        <title>Complete Genome Sequence of Acetogen Clostridium formicoaceticum ATCC 27076.</title>
        <authorList>
            <person name="Bao T."/>
            <person name="Cheng C."/>
            <person name="Zhao J."/>
            <person name="Yang S.-T."/>
            <person name="Wang J."/>
            <person name="Wang M."/>
        </authorList>
    </citation>
    <scope>NUCLEOTIDE SEQUENCE [LARGE SCALE GENOMIC DNA]</scope>
    <source>
        <strain evidence="11 13">ATCC 27076</strain>
    </source>
</reference>
<evidence type="ECO:0000256" key="2">
    <source>
        <dbReference type="ARBA" id="ARBA00022679"/>
    </source>
</evidence>
<gene>
    <name evidence="12" type="primary">lipB_1</name>
    <name evidence="5" type="synonym">lipB</name>
    <name evidence="11" type="ORF">BJL90_08075</name>
    <name evidence="12" type="ORF">CLFO_05130</name>
</gene>
<sequence length="234" mass="27205">MEKVSFMNLEKMKYEKALNIQKELFEYTKDHEEAAGFFIILEHEPVFTIGREGGFENLLYTQEVMKAKGIDIYETNRGGNITYHGPGQIVGYPILDLAKFNKDLRWYVDTIEEMIIKTLKKIDIVGGRKKKHRGVWIMDNKLCAVGIRVKNWITMHGFALNYNTDLDYFKLIHPCGITEFGVTSITSINKDIKKETVIEALKSSFEEMFHCNLVRDKIKEVTYKNDEDKTIMVD</sequence>
<dbReference type="Proteomes" id="UP000177894">
    <property type="component" value="Chromosome"/>
</dbReference>
<dbReference type="EMBL" id="CP017603">
    <property type="protein sequence ID" value="AOY75854.1"/>
    <property type="molecule type" value="Genomic_DNA"/>
</dbReference>
<evidence type="ECO:0000256" key="8">
    <source>
        <dbReference type="PIRSR" id="PIRSR016262-2"/>
    </source>
</evidence>
<feature type="site" description="Lowers pKa of active site Cys" evidence="5 9">
    <location>
        <position position="141"/>
    </location>
</feature>
<dbReference type="RefSeq" id="WP_070966340.1">
    <property type="nucleotide sequence ID" value="NZ_CP017603.1"/>
</dbReference>
<comment type="function">
    <text evidence="4 5 6">Catalyzes the transfer of endogenously produced octanoic acid from octanoyl-acyl-carrier-protein onto the lipoyl domains of lipoate-dependent enzymes. Lipoyl-ACP can also act as a substrate although octanoyl-ACP is likely to be the physiological substrate.</text>
</comment>
<accession>A0AAC9WEX3</accession>
<dbReference type="NCBIfam" id="NF010925">
    <property type="entry name" value="PRK14345.1"/>
    <property type="match status" value="1"/>
</dbReference>
<dbReference type="InterPro" id="IPR045864">
    <property type="entry name" value="aa-tRNA-synth_II/BPL/LPL"/>
</dbReference>
<evidence type="ECO:0000256" key="6">
    <source>
        <dbReference type="PIRNR" id="PIRNR016262"/>
    </source>
</evidence>
<evidence type="ECO:0000256" key="7">
    <source>
        <dbReference type="PIRSR" id="PIRSR016262-1"/>
    </source>
</evidence>
<evidence type="ECO:0000256" key="3">
    <source>
        <dbReference type="ARBA" id="ARBA00023315"/>
    </source>
</evidence>
<dbReference type="Pfam" id="PF21948">
    <property type="entry name" value="LplA-B_cat"/>
    <property type="match status" value="1"/>
</dbReference>
<evidence type="ECO:0000313" key="13">
    <source>
        <dbReference type="Proteomes" id="UP000177894"/>
    </source>
</evidence>
<dbReference type="GO" id="GO:0033819">
    <property type="term" value="F:lipoyl(octanoyl) transferase activity"/>
    <property type="evidence" value="ECO:0007669"/>
    <property type="project" value="UniProtKB-EC"/>
</dbReference>
<dbReference type="EC" id="2.3.1.181" evidence="5 6"/>